<evidence type="ECO:0000256" key="3">
    <source>
        <dbReference type="ARBA" id="ARBA00022737"/>
    </source>
</evidence>
<keyword evidence="6 7" id="KW-0326">Glycosidase</keyword>
<dbReference type="PANTHER" id="PTHR40079:SF4">
    <property type="entry name" value="GH26 DOMAIN-CONTAINING PROTEIN-RELATED"/>
    <property type="match status" value="1"/>
</dbReference>
<reference evidence="9 10" key="1">
    <citation type="submission" date="2020-03" db="EMBL/GenBank/DDBJ databases">
        <title>Genomic Encyclopedia of Type Strains, Phase IV (KMG-IV): sequencing the most valuable type-strain genomes for metagenomic binning, comparative biology and taxonomic classification.</title>
        <authorList>
            <person name="Goeker M."/>
        </authorList>
    </citation>
    <scope>NUCLEOTIDE SEQUENCE [LARGE SCALE GENOMIC DNA]</scope>
    <source>
        <strain evidence="9 10">DSM 29762</strain>
    </source>
</reference>
<feature type="domain" description="GH26" evidence="8">
    <location>
        <begin position="167"/>
        <end position="510"/>
    </location>
</feature>
<dbReference type="InterPro" id="IPR017853">
    <property type="entry name" value="GH"/>
</dbReference>
<dbReference type="Gene3D" id="2.60.40.2030">
    <property type="match status" value="1"/>
</dbReference>
<keyword evidence="2" id="KW-0732">Signal</keyword>
<dbReference type="GO" id="GO:0006080">
    <property type="term" value="P:substituted mannan metabolic process"/>
    <property type="evidence" value="ECO:0007669"/>
    <property type="project" value="InterPro"/>
</dbReference>
<organism evidence="9 10">
    <name type="scientific">Saonia flava</name>
    <dbReference type="NCBI Taxonomy" id="523696"/>
    <lineage>
        <taxon>Bacteria</taxon>
        <taxon>Pseudomonadati</taxon>
        <taxon>Bacteroidota</taxon>
        <taxon>Flavobacteriia</taxon>
        <taxon>Flavobacteriales</taxon>
        <taxon>Flavobacteriaceae</taxon>
        <taxon>Saonia</taxon>
    </lineage>
</organism>
<keyword evidence="10" id="KW-1185">Reference proteome</keyword>
<dbReference type="EMBL" id="JAATJJ010000002">
    <property type="protein sequence ID" value="NJB72815.1"/>
    <property type="molecule type" value="Genomic_DNA"/>
</dbReference>
<evidence type="ECO:0000256" key="1">
    <source>
        <dbReference type="ARBA" id="ARBA00007754"/>
    </source>
</evidence>
<dbReference type="PROSITE" id="PS51257">
    <property type="entry name" value="PROKAR_LIPOPROTEIN"/>
    <property type="match status" value="1"/>
</dbReference>
<evidence type="ECO:0000313" key="10">
    <source>
        <dbReference type="Proteomes" id="UP000590442"/>
    </source>
</evidence>
<dbReference type="InterPro" id="IPR038081">
    <property type="entry name" value="CalX-like_sf"/>
</dbReference>
<dbReference type="SUPFAM" id="SSF51445">
    <property type="entry name" value="(Trans)glycosidases"/>
    <property type="match status" value="1"/>
</dbReference>
<dbReference type="GO" id="GO:0016020">
    <property type="term" value="C:membrane"/>
    <property type="evidence" value="ECO:0007669"/>
    <property type="project" value="InterPro"/>
</dbReference>
<evidence type="ECO:0000313" key="9">
    <source>
        <dbReference type="EMBL" id="NJB72815.1"/>
    </source>
</evidence>
<dbReference type="GO" id="GO:0007154">
    <property type="term" value="P:cell communication"/>
    <property type="evidence" value="ECO:0007669"/>
    <property type="project" value="InterPro"/>
</dbReference>
<evidence type="ECO:0000259" key="8">
    <source>
        <dbReference type="PROSITE" id="PS51764"/>
    </source>
</evidence>
<dbReference type="PANTHER" id="PTHR40079">
    <property type="entry name" value="MANNAN ENDO-1,4-BETA-MANNOSIDASE E-RELATED"/>
    <property type="match status" value="1"/>
</dbReference>
<dbReference type="Pfam" id="PF03160">
    <property type="entry name" value="Calx-beta"/>
    <property type="match status" value="1"/>
</dbReference>
<comment type="caution">
    <text evidence="9">The sequence shown here is derived from an EMBL/GenBank/DDBJ whole genome shotgun (WGS) entry which is preliminary data.</text>
</comment>
<accession>A0A846R4B6</accession>
<dbReference type="RefSeq" id="WP_167966293.1">
    <property type="nucleotide sequence ID" value="NZ_JAATJJ010000002.1"/>
</dbReference>
<evidence type="ECO:0000256" key="6">
    <source>
        <dbReference type="ARBA" id="ARBA00023295"/>
    </source>
</evidence>
<dbReference type="AlphaFoldDB" id="A0A846R4B6"/>
<dbReference type="InterPro" id="IPR003644">
    <property type="entry name" value="Calx_beta"/>
</dbReference>
<dbReference type="PRINTS" id="PR00739">
    <property type="entry name" value="GLHYDRLASE26"/>
</dbReference>
<dbReference type="InterPro" id="IPR000805">
    <property type="entry name" value="Glyco_hydro_26"/>
</dbReference>
<evidence type="ECO:0000256" key="2">
    <source>
        <dbReference type="ARBA" id="ARBA00022729"/>
    </source>
</evidence>
<keyword evidence="4 7" id="KW-0378">Hydrolase</keyword>
<dbReference type="InterPro" id="IPR022790">
    <property type="entry name" value="GH26_dom"/>
</dbReference>
<dbReference type="EC" id="3.2.1.78" evidence="9"/>
<protein>
    <submittedName>
        <fullName evidence="9">Mannan endo-1,4-beta-mannosidase</fullName>
        <ecNumber evidence="9">3.2.1.78</ecNumber>
    </submittedName>
</protein>
<keyword evidence="3" id="KW-0677">Repeat</keyword>
<dbReference type="SUPFAM" id="SSF141072">
    <property type="entry name" value="CalX-like"/>
    <property type="match status" value="1"/>
</dbReference>
<feature type="active site" description="Proton donor" evidence="7">
    <location>
        <position position="330"/>
    </location>
</feature>
<comment type="similarity">
    <text evidence="1 7">Belongs to the glycosyl hydrolase 26 family.</text>
</comment>
<dbReference type="Gene3D" id="3.20.20.80">
    <property type="entry name" value="Glycosidases"/>
    <property type="match status" value="1"/>
</dbReference>
<feature type="active site" description="Nucleophile" evidence="7">
    <location>
        <position position="438"/>
    </location>
</feature>
<keyword evidence="5" id="KW-0106">Calcium</keyword>
<evidence type="ECO:0000256" key="4">
    <source>
        <dbReference type="ARBA" id="ARBA00022801"/>
    </source>
</evidence>
<dbReference type="PROSITE" id="PS51764">
    <property type="entry name" value="GH26"/>
    <property type="match status" value="1"/>
</dbReference>
<evidence type="ECO:0000256" key="5">
    <source>
        <dbReference type="ARBA" id="ARBA00022837"/>
    </source>
</evidence>
<dbReference type="Pfam" id="PF02156">
    <property type="entry name" value="Glyco_hydro_26"/>
    <property type="match status" value="1"/>
</dbReference>
<dbReference type="Proteomes" id="UP000590442">
    <property type="component" value="Unassembled WGS sequence"/>
</dbReference>
<sequence>MKKTFVGYKILFFMFLIVGCSKDDTSTPPTPEPESFAVSISATSRSAAEPGTNGQFTIALNKAISSDVTIDYIITGTATNGTDYETVATSVNIPANTASVTIPVVVLSDFEVEETETVIITLTASSSSNVKISTSNTATVTIEDEPESMSFLPSEAASYMTNPNSTEETVALFYNLKILSETSIVVGQQDAFSVFYNDQIGDSDIKKTTGSDPGLLGSDFIFITDNQNDGTSTNWFYQQEQMVIEDVIEAYDKGMINTFAWHFREPYDGEHFYAEDMTQFQRENAFKSILPGGANHDYYLEKLDKVVEVAGNLIGTDGKLIPFIFRPFHEFDGSWFWWGAAYCTPEEFKTLWQFTVEYLRDTKGVNNILFAFSPDNSYSTEAGYLSRYPGDNYVDILGMDNYGDFNNQGQTGVNNANNKLEIISNLAKERRKIAALTETGYFVTPGQNNAIPDFYAENMYNAITNNDVELGFLMFWNNYGDTYCTPPPSESTAAQDFNTFVEKPGILLQDEIPNMYILPSD</sequence>
<evidence type="ECO:0000256" key="7">
    <source>
        <dbReference type="PROSITE-ProRule" id="PRU01100"/>
    </source>
</evidence>
<gene>
    <name evidence="9" type="ORF">GGR42_003306</name>
</gene>
<dbReference type="GO" id="GO:0016985">
    <property type="term" value="F:mannan endo-1,4-beta-mannosidase activity"/>
    <property type="evidence" value="ECO:0007669"/>
    <property type="project" value="UniProtKB-EC"/>
</dbReference>
<name>A0A846R4B6_9FLAO</name>
<proteinExistence type="inferred from homology"/>